<accession>A0A8T1LL32</accession>
<comment type="caution">
    <text evidence="1">The sequence shown here is derived from an EMBL/GenBank/DDBJ whole genome shotgun (WGS) entry which is preliminary data.</text>
</comment>
<evidence type="ECO:0000313" key="2">
    <source>
        <dbReference type="Proteomes" id="UP000736787"/>
    </source>
</evidence>
<dbReference type="Proteomes" id="UP000736787">
    <property type="component" value="Unassembled WGS sequence"/>
</dbReference>
<name>A0A8T1LL32_9STRA</name>
<reference evidence="1" key="1">
    <citation type="submission" date="2018-10" db="EMBL/GenBank/DDBJ databases">
        <title>Effector identification in a new, highly contiguous assembly of the strawberry crown rot pathogen Phytophthora cactorum.</title>
        <authorList>
            <person name="Armitage A.D."/>
            <person name="Nellist C.F."/>
            <person name="Bates H."/>
            <person name="Vickerstaff R.J."/>
            <person name="Harrison R.J."/>
        </authorList>
    </citation>
    <scope>NUCLEOTIDE SEQUENCE</scope>
    <source>
        <strain evidence="1">4040</strain>
    </source>
</reference>
<sequence length="42" mass="4798">MLVATFLIVIRMRTVVAVTLSADSWPWRFTGHGNIDCHGLRR</sequence>
<dbReference type="AlphaFoldDB" id="A0A8T1LL32"/>
<gene>
    <name evidence="1" type="ORF">PC117_g9138</name>
</gene>
<dbReference type="EMBL" id="RCMK01000205">
    <property type="protein sequence ID" value="KAG2944217.1"/>
    <property type="molecule type" value="Genomic_DNA"/>
</dbReference>
<organism evidence="1 2">
    <name type="scientific">Phytophthora cactorum</name>
    <dbReference type="NCBI Taxonomy" id="29920"/>
    <lineage>
        <taxon>Eukaryota</taxon>
        <taxon>Sar</taxon>
        <taxon>Stramenopiles</taxon>
        <taxon>Oomycota</taxon>
        <taxon>Peronosporomycetes</taxon>
        <taxon>Peronosporales</taxon>
        <taxon>Peronosporaceae</taxon>
        <taxon>Phytophthora</taxon>
    </lineage>
</organism>
<proteinExistence type="predicted"/>
<protein>
    <submittedName>
        <fullName evidence="1">Uncharacterized protein</fullName>
    </submittedName>
</protein>
<evidence type="ECO:0000313" key="1">
    <source>
        <dbReference type="EMBL" id="KAG2944217.1"/>
    </source>
</evidence>